<gene>
    <name evidence="1" type="ORF">GP486_002192</name>
</gene>
<protein>
    <submittedName>
        <fullName evidence="1">Uncharacterized protein</fullName>
    </submittedName>
</protein>
<sequence length="435" mass="50968">MPTFSLAQHPKALLQQLLDIIVIRMERHTTNSSTFSTFSWEKEFAVRRGREAYNSEDRTYPGLEEAPTTEVALEIFLAAKIDPPALGLLEFNYASIRKYILESQERTELSNLKDLSMPPTQEKVALLDDRCELLAQATGRHHKRNWVEYDDGEPRPGEFEQVVLLNERTLYERLKQKPFGFALEFHLPYYALKSSPEIPDKRSLRISSPFMPIRTGSTDEYIYEAQISFLVVGTDEWYWTAYCFVDAYFGSKESPDHYFSTGGDAPSGGRWDRQSPFWNPRDYFLRVLSQRVTQVTREWCNTVSGLEEKLRPYENTMFNGGSGVENQPTEIRNSTDAVHDYTWTVHVLRRLSNMLTKTIDAWECFEKSDIYYFDNREANMFKVPWIKYFDGIKRNINELRFLRRTLYQKMELFDSEKNMVGFLKLNSYFYAGNSN</sequence>
<evidence type="ECO:0000313" key="2">
    <source>
        <dbReference type="Proteomes" id="UP000750711"/>
    </source>
</evidence>
<keyword evidence="2" id="KW-1185">Reference proteome</keyword>
<name>A0A9P8LFE2_9PEZI</name>
<proteinExistence type="predicted"/>
<organism evidence="1 2">
    <name type="scientific">Trichoglossum hirsutum</name>
    <dbReference type="NCBI Taxonomy" id="265104"/>
    <lineage>
        <taxon>Eukaryota</taxon>
        <taxon>Fungi</taxon>
        <taxon>Dikarya</taxon>
        <taxon>Ascomycota</taxon>
        <taxon>Pezizomycotina</taxon>
        <taxon>Geoglossomycetes</taxon>
        <taxon>Geoglossales</taxon>
        <taxon>Geoglossaceae</taxon>
        <taxon>Trichoglossum</taxon>
    </lineage>
</organism>
<dbReference type="EMBL" id="JAGHQM010000232">
    <property type="protein sequence ID" value="KAH0563237.1"/>
    <property type="molecule type" value="Genomic_DNA"/>
</dbReference>
<accession>A0A9P8LFE2</accession>
<dbReference type="AlphaFoldDB" id="A0A9P8LFE2"/>
<dbReference type="Proteomes" id="UP000750711">
    <property type="component" value="Unassembled WGS sequence"/>
</dbReference>
<evidence type="ECO:0000313" key="1">
    <source>
        <dbReference type="EMBL" id="KAH0563237.1"/>
    </source>
</evidence>
<comment type="caution">
    <text evidence="1">The sequence shown here is derived from an EMBL/GenBank/DDBJ whole genome shotgun (WGS) entry which is preliminary data.</text>
</comment>
<reference evidence="1" key="1">
    <citation type="submission" date="2021-03" db="EMBL/GenBank/DDBJ databases">
        <title>Comparative genomics and phylogenomic investigation of the class Geoglossomycetes provide insights into ecological specialization and systematics.</title>
        <authorList>
            <person name="Melie T."/>
            <person name="Pirro S."/>
            <person name="Miller A.N."/>
            <person name="Quandt A."/>
        </authorList>
    </citation>
    <scope>NUCLEOTIDE SEQUENCE</scope>
    <source>
        <strain evidence="1">CAQ_001_2017</strain>
    </source>
</reference>